<gene>
    <name evidence="1" type="ORF">ACFFVK_12115</name>
</gene>
<reference evidence="1 2" key="1">
    <citation type="submission" date="2024-09" db="EMBL/GenBank/DDBJ databases">
        <authorList>
            <person name="Sun Q."/>
            <person name="Mori K."/>
        </authorList>
    </citation>
    <scope>NUCLEOTIDE SEQUENCE [LARGE SCALE GENOMIC DNA]</scope>
    <source>
        <strain evidence="1 2">CECT 8365</strain>
    </source>
</reference>
<evidence type="ECO:0000313" key="2">
    <source>
        <dbReference type="Proteomes" id="UP001589562"/>
    </source>
</evidence>
<accession>A0ABV5HBT8</accession>
<comment type="caution">
    <text evidence="1">The sequence shown here is derived from an EMBL/GenBank/DDBJ whole genome shotgun (WGS) entry which is preliminary data.</text>
</comment>
<dbReference type="Proteomes" id="UP001589562">
    <property type="component" value="Unassembled WGS sequence"/>
</dbReference>
<dbReference type="EMBL" id="JBHMFE010000014">
    <property type="protein sequence ID" value="MFB9109323.1"/>
    <property type="molecule type" value="Genomic_DNA"/>
</dbReference>
<evidence type="ECO:0000313" key="1">
    <source>
        <dbReference type="EMBL" id="MFB9109323.1"/>
    </source>
</evidence>
<sequence>MKVIVSGEYSNDLKIQFTQGTWNLTIFTLFENQNVVAVDFPRDPTLFRLSIKYNSKKYYFENILYVRNPNLDNLKFHFYKECNRTFCRIESEIVTELNKEIVLNSLPEDLKELKNTIENFQIY</sequence>
<dbReference type="RefSeq" id="WP_278011765.1">
    <property type="nucleotide sequence ID" value="NZ_CP121112.1"/>
</dbReference>
<keyword evidence="2" id="KW-1185">Reference proteome</keyword>
<organism evidence="1 2">
    <name type="scientific">Flavobacterium gyeonganense</name>
    <dbReference type="NCBI Taxonomy" id="1310418"/>
    <lineage>
        <taxon>Bacteria</taxon>
        <taxon>Pseudomonadati</taxon>
        <taxon>Bacteroidota</taxon>
        <taxon>Flavobacteriia</taxon>
        <taxon>Flavobacteriales</taxon>
        <taxon>Flavobacteriaceae</taxon>
        <taxon>Flavobacterium</taxon>
    </lineage>
</organism>
<proteinExistence type="predicted"/>
<protein>
    <submittedName>
        <fullName evidence="1">Uncharacterized protein</fullName>
    </submittedName>
</protein>
<name>A0ABV5HBT8_9FLAO</name>